<dbReference type="EMBL" id="JACHWF010000001">
    <property type="protein sequence ID" value="MBB3005458.1"/>
    <property type="molecule type" value="Genomic_DNA"/>
</dbReference>
<evidence type="ECO:0000313" key="4">
    <source>
        <dbReference type="Proteomes" id="UP000578036"/>
    </source>
</evidence>
<feature type="domain" description="Transcription regulator HTH AraC- type ligand binding" evidence="2">
    <location>
        <begin position="9"/>
        <end position="163"/>
    </location>
</feature>
<protein>
    <recommendedName>
        <fullName evidence="2">Transcription regulator HTH AraC- type ligand binding domain-containing protein</fullName>
    </recommendedName>
</protein>
<evidence type="ECO:0000256" key="1">
    <source>
        <dbReference type="SAM" id="MobiDB-lite"/>
    </source>
</evidence>
<evidence type="ECO:0000313" key="3">
    <source>
        <dbReference type="EMBL" id="MBB3005458.1"/>
    </source>
</evidence>
<accession>A0A7W4YNJ1</accession>
<dbReference type="AlphaFoldDB" id="A0A7W4YNJ1"/>
<dbReference type="Pfam" id="PF14525">
    <property type="entry name" value="AraC_binding_2"/>
    <property type="match status" value="1"/>
</dbReference>
<keyword evidence="4" id="KW-1185">Reference proteome</keyword>
<dbReference type="Proteomes" id="UP000578036">
    <property type="component" value="Unassembled WGS sequence"/>
</dbReference>
<reference evidence="3 4" key="1">
    <citation type="submission" date="2020-08" db="EMBL/GenBank/DDBJ databases">
        <title>Genomic Encyclopedia of Type Strains, Phase IV (KMG-V): Genome sequencing to study the core and pangenomes of soil and plant-associated prokaryotes.</title>
        <authorList>
            <person name="Whitman W."/>
        </authorList>
    </citation>
    <scope>NUCLEOTIDE SEQUENCE [LARGE SCALE GENOMIC DNA]</scope>
    <source>
        <strain evidence="3 4">SLV-2362</strain>
    </source>
</reference>
<sequence>MTPQLNRVDDFQAAMTHRTIDCLAFNEVRGPSHDTWRTSAAVSRGGSPVFFVNLYLSGNARVEQNGLEVAAAPGHLLLFDSCRPFKLKQPEQTDLLSLAVPHSVLNGRDTPSFDGRPLRLPETAPAHLLVSQMQPLSQWRSDIRAADAAHIAQALVGLLRATLSAAMDSGPGQIQQRRLRRGTQRVAARFGVTPPSSLHSQTSRLRSQARPVAGPPGVCLESRPSQHNMASSDPGDNMGHNTRRDSMKFAAGTAVGVGLAACDGNQAEDVLAPAFVLVHGAWHGASTYERVIPLLAAKGHCAVARDLPAHGLNTRFPTSYDVRPLDSAAFGHHARRLRQQRHRHH</sequence>
<organism evidence="3 4">
    <name type="scientific">Cupriavidus alkaliphilus</name>
    <dbReference type="NCBI Taxonomy" id="942866"/>
    <lineage>
        <taxon>Bacteria</taxon>
        <taxon>Pseudomonadati</taxon>
        <taxon>Pseudomonadota</taxon>
        <taxon>Betaproteobacteria</taxon>
        <taxon>Burkholderiales</taxon>
        <taxon>Burkholderiaceae</taxon>
        <taxon>Cupriavidus</taxon>
    </lineage>
</organism>
<evidence type="ECO:0000259" key="2">
    <source>
        <dbReference type="Pfam" id="PF14525"/>
    </source>
</evidence>
<gene>
    <name evidence="3" type="ORF">FHX61_000074</name>
</gene>
<dbReference type="Gene3D" id="3.40.50.1820">
    <property type="entry name" value="alpha/beta hydrolase"/>
    <property type="match status" value="1"/>
</dbReference>
<proteinExistence type="predicted"/>
<dbReference type="SUPFAM" id="SSF53474">
    <property type="entry name" value="alpha/beta-Hydrolases"/>
    <property type="match status" value="1"/>
</dbReference>
<name>A0A7W4YNJ1_9BURK</name>
<dbReference type="InterPro" id="IPR029058">
    <property type="entry name" value="AB_hydrolase_fold"/>
</dbReference>
<dbReference type="InterPro" id="IPR035418">
    <property type="entry name" value="AraC-bd_2"/>
</dbReference>
<feature type="compositionally biased region" description="Polar residues" evidence="1">
    <location>
        <begin position="194"/>
        <end position="206"/>
    </location>
</feature>
<comment type="caution">
    <text evidence="3">The sequence shown here is derived from an EMBL/GenBank/DDBJ whole genome shotgun (WGS) entry which is preliminary data.</text>
</comment>
<feature type="region of interest" description="Disordered" evidence="1">
    <location>
        <begin position="193"/>
        <end position="240"/>
    </location>
</feature>